<gene>
    <name evidence="2" type="ORF">WDZ17_03010</name>
</gene>
<dbReference type="RefSeq" id="WP_339573654.1">
    <property type="nucleotide sequence ID" value="NZ_JBBIAA010000002.1"/>
</dbReference>
<dbReference type="Proteomes" id="UP001387100">
    <property type="component" value="Unassembled WGS sequence"/>
</dbReference>
<sequence length="67" mass="7709">MARSRLGRLETALRRLVGPAQLGRHDDPPEHLRRRAQESRTAHAAAWETVVDSSGRRYLRARRPPQD</sequence>
<organism evidence="2 3">
    <name type="scientific">Pseudokineococcus basanitobsidens</name>
    <dbReference type="NCBI Taxonomy" id="1926649"/>
    <lineage>
        <taxon>Bacteria</taxon>
        <taxon>Bacillati</taxon>
        <taxon>Actinomycetota</taxon>
        <taxon>Actinomycetes</taxon>
        <taxon>Kineosporiales</taxon>
        <taxon>Kineosporiaceae</taxon>
        <taxon>Pseudokineococcus</taxon>
    </lineage>
</organism>
<dbReference type="EMBL" id="JBBIAA010000002">
    <property type="protein sequence ID" value="MEJ5944263.1"/>
    <property type="molecule type" value="Genomic_DNA"/>
</dbReference>
<feature type="region of interest" description="Disordered" evidence="1">
    <location>
        <begin position="17"/>
        <end position="48"/>
    </location>
</feature>
<evidence type="ECO:0000313" key="2">
    <source>
        <dbReference type="EMBL" id="MEJ5944263.1"/>
    </source>
</evidence>
<evidence type="ECO:0000313" key="3">
    <source>
        <dbReference type="Proteomes" id="UP001387100"/>
    </source>
</evidence>
<proteinExistence type="predicted"/>
<evidence type="ECO:0000256" key="1">
    <source>
        <dbReference type="SAM" id="MobiDB-lite"/>
    </source>
</evidence>
<feature type="compositionally biased region" description="Basic and acidic residues" evidence="1">
    <location>
        <begin position="23"/>
        <end position="41"/>
    </location>
</feature>
<name>A0ABU8RGQ8_9ACTN</name>
<protein>
    <submittedName>
        <fullName evidence="2">Uncharacterized protein</fullName>
    </submittedName>
</protein>
<keyword evidence="3" id="KW-1185">Reference proteome</keyword>
<comment type="caution">
    <text evidence="2">The sequence shown here is derived from an EMBL/GenBank/DDBJ whole genome shotgun (WGS) entry which is preliminary data.</text>
</comment>
<accession>A0ABU8RGQ8</accession>
<reference evidence="2 3" key="1">
    <citation type="journal article" date="2017" name="Int. J. Syst. Evol. Microbiol.">
        <title>Pseudokineococcus basanitobsidens sp. nov., isolated from volcanic rock.</title>
        <authorList>
            <person name="Lee D.W."/>
            <person name="Park M.Y."/>
            <person name="Kim J.J."/>
            <person name="Kim B.S."/>
        </authorList>
    </citation>
    <scope>NUCLEOTIDE SEQUENCE [LARGE SCALE GENOMIC DNA]</scope>
    <source>
        <strain evidence="2 3">DSM 103726</strain>
    </source>
</reference>